<sequence>MRWVVISLLLMNALYFGWRWWQADTPTPATSSDREIELSPQSVQINAERRLPIVEEDVTTQVEPMPDWRADESTATSDAITVSNSQPTASSDSQAVDTQTHSATVQEPLVSLPETFCYWTDWQENALEVNAADVLERQQQEQESGRSYLVWIEPKATREETLERLRELKTMDIESAYINRGEQKGGISLGLFSSEESVQIRLNDAKRLGIDDARTLTRVRTQTMHRALIRQTASNNENIPENWQKTDCPPIAPSTDAQ</sequence>
<dbReference type="EMBL" id="SNYM01000034">
    <property type="protein sequence ID" value="TDQ42569.1"/>
    <property type="molecule type" value="Genomic_DNA"/>
</dbReference>
<dbReference type="AlphaFoldDB" id="A0A4R6UC41"/>
<feature type="compositionally biased region" description="Polar residues" evidence="1">
    <location>
        <begin position="232"/>
        <end position="245"/>
    </location>
</feature>
<comment type="caution">
    <text evidence="2">The sequence shown here is derived from an EMBL/GenBank/DDBJ whole genome shotgun (WGS) entry which is preliminary data.</text>
</comment>
<evidence type="ECO:0000256" key="1">
    <source>
        <dbReference type="SAM" id="MobiDB-lite"/>
    </source>
</evidence>
<organism evidence="2 3">
    <name type="scientific">Permianibacter aggregans</name>
    <dbReference type="NCBI Taxonomy" id="1510150"/>
    <lineage>
        <taxon>Bacteria</taxon>
        <taxon>Pseudomonadati</taxon>
        <taxon>Pseudomonadota</taxon>
        <taxon>Gammaproteobacteria</taxon>
        <taxon>Pseudomonadales</taxon>
        <taxon>Pseudomonadaceae</taxon>
        <taxon>Permianibacter</taxon>
    </lineage>
</organism>
<accession>A0A4R6UC41</accession>
<proteinExistence type="predicted"/>
<feature type="region of interest" description="Disordered" evidence="1">
    <location>
        <begin position="72"/>
        <end position="102"/>
    </location>
</feature>
<protein>
    <recommendedName>
        <fullName evidence="4">Sporulation related protein</fullName>
    </recommendedName>
</protein>
<keyword evidence="3" id="KW-1185">Reference proteome</keyword>
<name>A0A4R6UC41_9GAMM</name>
<evidence type="ECO:0000313" key="2">
    <source>
        <dbReference type="EMBL" id="TDQ42569.1"/>
    </source>
</evidence>
<dbReference type="Proteomes" id="UP000295375">
    <property type="component" value="Unassembled WGS sequence"/>
</dbReference>
<gene>
    <name evidence="2" type="ORF">EV696_13419</name>
</gene>
<feature type="region of interest" description="Disordered" evidence="1">
    <location>
        <begin position="232"/>
        <end position="258"/>
    </location>
</feature>
<reference evidence="2 3" key="1">
    <citation type="submission" date="2019-03" db="EMBL/GenBank/DDBJ databases">
        <title>Genomic Encyclopedia of Type Strains, Phase IV (KMG-IV): sequencing the most valuable type-strain genomes for metagenomic binning, comparative biology and taxonomic classification.</title>
        <authorList>
            <person name="Goeker M."/>
        </authorList>
    </citation>
    <scope>NUCLEOTIDE SEQUENCE [LARGE SCALE GENOMIC DNA]</scope>
    <source>
        <strain evidence="2 3">DSM 103792</strain>
    </source>
</reference>
<evidence type="ECO:0000313" key="3">
    <source>
        <dbReference type="Proteomes" id="UP000295375"/>
    </source>
</evidence>
<dbReference type="RefSeq" id="WP_133593834.1">
    <property type="nucleotide sequence ID" value="NZ_CP037953.1"/>
</dbReference>
<evidence type="ECO:0008006" key="4">
    <source>
        <dbReference type="Google" id="ProtNLM"/>
    </source>
</evidence>
<feature type="compositionally biased region" description="Polar residues" evidence="1">
    <location>
        <begin position="73"/>
        <end position="102"/>
    </location>
</feature>